<dbReference type="Proteomes" id="UP001156831">
    <property type="component" value="Unassembled WGS sequence"/>
</dbReference>
<sequence length="191" mass="20286">MSIDRWSRAWRGVWLGVLLATAGGASAVPPEPLVLDGVAYEHRWSKSGQHEYTPPGQEDLARWDDMLTLITRPEVADGEALAALANGVLANYEGAGVILRTDSRPATPDQPAEHLSVAILGGGPMAEAAFARLLLHDGAGLIVVRSRRAYGESAARDIGAWLQANGAALEQSLMQWEPPPVATLQALPQAP</sequence>
<accession>A0ABT6JL72</accession>
<gene>
    <name evidence="1" type="ORF">QFW80_09535</name>
</gene>
<keyword evidence="2" id="KW-1185">Reference proteome</keyword>
<dbReference type="RefSeq" id="WP_280601582.1">
    <property type="nucleotide sequence ID" value="NZ_JARXRN010000025.1"/>
</dbReference>
<dbReference type="EMBL" id="JARXRN010000025">
    <property type="protein sequence ID" value="MDH5830751.1"/>
    <property type="molecule type" value="Genomic_DNA"/>
</dbReference>
<protein>
    <submittedName>
        <fullName evidence="1">Uncharacterized protein</fullName>
    </submittedName>
</protein>
<evidence type="ECO:0000313" key="2">
    <source>
        <dbReference type="Proteomes" id="UP001156831"/>
    </source>
</evidence>
<comment type="caution">
    <text evidence="1">The sequence shown here is derived from an EMBL/GenBank/DDBJ whole genome shotgun (WGS) entry which is preliminary data.</text>
</comment>
<name>A0ABT6JL72_9GAMM</name>
<organism evidence="1 2">
    <name type="scientific">Luteimonas rhizosphaericola</name>
    <dbReference type="NCBI Taxonomy" id="3042024"/>
    <lineage>
        <taxon>Bacteria</taxon>
        <taxon>Pseudomonadati</taxon>
        <taxon>Pseudomonadota</taxon>
        <taxon>Gammaproteobacteria</taxon>
        <taxon>Lysobacterales</taxon>
        <taxon>Lysobacteraceae</taxon>
        <taxon>Luteimonas</taxon>
    </lineage>
</organism>
<evidence type="ECO:0000313" key="1">
    <source>
        <dbReference type="EMBL" id="MDH5830751.1"/>
    </source>
</evidence>
<reference evidence="1 2" key="1">
    <citation type="submission" date="2023-04" db="EMBL/GenBank/DDBJ databases">
        <title>Luteimonas sp. M1R5S18.</title>
        <authorList>
            <person name="Sun J.-Q."/>
        </authorList>
    </citation>
    <scope>NUCLEOTIDE SEQUENCE [LARGE SCALE GENOMIC DNA]</scope>
    <source>
        <strain evidence="1 2">M1R5S18</strain>
    </source>
</reference>
<proteinExistence type="predicted"/>